<feature type="region of interest" description="Disordered" evidence="1">
    <location>
        <begin position="544"/>
        <end position="636"/>
    </location>
</feature>
<sequence length="956" mass="105851">MMRVLTDIHGAVRLSESTKEESAKLPDISSAPRFHREEVRIQVAKYISRCEEAIMRPIDIRIKRYLEIIPDFMPISTLMIGQEPYKPEILPYIASAFAFNPHVVDGYTPTVQVLGQMITVNEPSKLREVMDIMTCSYSILPRGVCCLNVTPFHRMSDQETLKARSYFADFISTILASCAKMGCTKLSVICLGDVAKQNFKICKSSTPKLLTRTMKIEKVYLHNPVFMSRTKVPKRHDKCVKPSAICKDVHDFLTEGDHVTTTYVSASYTLAIYSKWDVFLMGSLDSLASAFQHVEIRDIDESKSQIIAAVPRRKSSSISMPSYQAPRPPGPNDFQVRAFSIMSRIDATANEIKEEMTKTCEAVKEALADCDSPEALAKLKCLDDLVCSCGAAVAFLASINPSLTAASSHVDATSPTVTPIIKTRAIVDEHIDFSSLLSNISLKGEAPASESMSEEEAQEKPERKKKKKPGDSKTGKGRKMWIEKKKRKNSESSSSTQIATSDLEIGDTDDYEEDFHEYSDSEQDEYDLLSSGFNVGMSGVVRGNDEEKEESADTDTPPHLTPACESPVTSDAESTISSASGSVVISRSRRNPVSSNVSASSSTASAKPVFVRHGSTRSTSVPTAPPSSSSSVSGSTAPVIVLRRRNSTEYRRIIGEILIPPSVIIRKEYSTFEEAEKARLTDGLSSDGVVIIEKNTSITYRIKKPTIDLLCYRGDMQILLQGRRRMHACAGLPGMKSGTIYECNVEPDGEDNLRVVRAIPRTDKMRPNSRSVLSTVLALLRSTDDVDYTLIDRVSSYSFRVREYIYRRMENMGVKSGFTVDIGSGDLSSWINVTDLDSESMARGRVKRAYYRESAESLFSIDKIVEFLRIGGHPVVIGEDGVLIDLGRISMKMHPDKPGYAVAKYGSKVEYVESAVRTRDFRATKMSYATDVIYGDCEIGSDTLRIVRNILVVSSF</sequence>
<name>A0ABN8CN95_9STRA</name>
<evidence type="ECO:0000313" key="3">
    <source>
        <dbReference type="Proteomes" id="UP001158986"/>
    </source>
</evidence>
<evidence type="ECO:0000313" key="2">
    <source>
        <dbReference type="EMBL" id="CAH0514477.1"/>
    </source>
</evidence>
<comment type="caution">
    <text evidence="2">The sequence shown here is derived from an EMBL/GenBank/DDBJ whole genome shotgun (WGS) entry which is preliminary data.</text>
</comment>
<feature type="compositionally biased region" description="Basic residues" evidence="1">
    <location>
        <begin position="475"/>
        <end position="488"/>
    </location>
</feature>
<accession>A0ABN8CN95</accession>
<feature type="compositionally biased region" description="Low complexity" evidence="1">
    <location>
        <begin position="569"/>
        <end position="606"/>
    </location>
</feature>
<dbReference type="Proteomes" id="UP001158986">
    <property type="component" value="Unassembled WGS sequence"/>
</dbReference>
<dbReference type="EMBL" id="CAKLCB010000072">
    <property type="protein sequence ID" value="CAH0514477.1"/>
    <property type="molecule type" value="Genomic_DNA"/>
</dbReference>
<proteinExistence type="predicted"/>
<protein>
    <submittedName>
        <fullName evidence="2">Uncharacterized protein</fullName>
    </submittedName>
</protein>
<feature type="region of interest" description="Disordered" evidence="1">
    <location>
        <begin position="444"/>
        <end position="508"/>
    </location>
</feature>
<reference evidence="2 3" key="1">
    <citation type="submission" date="2021-11" db="EMBL/GenBank/DDBJ databases">
        <authorList>
            <person name="Islam A."/>
            <person name="Islam S."/>
            <person name="Flora M.S."/>
            <person name="Rahman M."/>
            <person name="Ziaur R.M."/>
            <person name="Epstein J.H."/>
            <person name="Hassan M."/>
            <person name="Klassen M."/>
            <person name="Woodard K."/>
            <person name="Webb A."/>
            <person name="Webby R.J."/>
            <person name="El Zowalaty M.E."/>
        </authorList>
    </citation>
    <scope>NUCLEOTIDE SEQUENCE [LARGE SCALE GENOMIC DNA]</scope>
    <source>
        <strain evidence="2">Pbs1</strain>
    </source>
</reference>
<evidence type="ECO:0000256" key="1">
    <source>
        <dbReference type="SAM" id="MobiDB-lite"/>
    </source>
</evidence>
<keyword evidence="3" id="KW-1185">Reference proteome</keyword>
<gene>
    <name evidence="2" type="ORF">PBS001_LOCUS1227</name>
</gene>
<organism evidence="2 3">
    <name type="scientific">Peronospora belbahrii</name>
    <dbReference type="NCBI Taxonomy" id="622444"/>
    <lineage>
        <taxon>Eukaryota</taxon>
        <taxon>Sar</taxon>
        <taxon>Stramenopiles</taxon>
        <taxon>Oomycota</taxon>
        <taxon>Peronosporomycetes</taxon>
        <taxon>Peronosporales</taxon>
        <taxon>Peronosporaceae</taxon>
        <taxon>Peronospora</taxon>
    </lineage>
</organism>
<feature type="compositionally biased region" description="Low complexity" evidence="1">
    <location>
        <begin position="616"/>
        <end position="636"/>
    </location>
</feature>